<keyword evidence="8" id="KW-1185">Reference proteome</keyword>
<protein>
    <recommendedName>
        <fullName evidence="2">alpha-amylase</fullName>
        <ecNumber evidence="2">3.2.1.1</ecNumber>
    </recommendedName>
    <alternativeName>
        <fullName evidence="4">1,4-alpha-D-glucan glucanohydrolase</fullName>
    </alternativeName>
</protein>
<evidence type="ECO:0000313" key="7">
    <source>
        <dbReference type="EMBL" id="UUI73984.1"/>
    </source>
</evidence>
<feature type="region of interest" description="Disordered" evidence="5">
    <location>
        <begin position="194"/>
        <end position="219"/>
    </location>
</feature>
<dbReference type="Gene3D" id="2.60.40.1120">
    <property type="entry name" value="Carboxypeptidase-like, regulatory domain"/>
    <property type="match status" value="3"/>
</dbReference>
<comment type="catalytic activity">
    <reaction evidence="1">
        <text>Endohydrolysis of (1-&gt;4)-alpha-D-glucosidic linkages in polysaccharides containing three or more (1-&gt;4)-alpha-linked D-glucose units.</text>
        <dbReference type="EC" id="3.2.1.1"/>
    </reaction>
</comment>
<dbReference type="RefSeq" id="WP_227569310.1">
    <property type="nucleotide sequence ID" value="NZ_CP101988.1"/>
</dbReference>
<dbReference type="InterPro" id="IPR013784">
    <property type="entry name" value="Carb-bd-like_fold"/>
</dbReference>
<evidence type="ECO:0000256" key="1">
    <source>
        <dbReference type="ARBA" id="ARBA00000548"/>
    </source>
</evidence>
<dbReference type="Pfam" id="PF13620">
    <property type="entry name" value="CarboxypepD_reg"/>
    <property type="match status" value="3"/>
</dbReference>
<dbReference type="EMBL" id="CP101988">
    <property type="protein sequence ID" value="UUI73984.1"/>
    <property type="molecule type" value="Genomic_DNA"/>
</dbReference>
<evidence type="ECO:0000256" key="4">
    <source>
        <dbReference type="ARBA" id="ARBA00030238"/>
    </source>
</evidence>
<proteinExistence type="predicted"/>
<dbReference type="InterPro" id="IPR013783">
    <property type="entry name" value="Ig-like_fold"/>
</dbReference>
<name>A0ABY5KU63_9CELL</name>
<evidence type="ECO:0000256" key="6">
    <source>
        <dbReference type="SAM" id="Phobius"/>
    </source>
</evidence>
<keyword evidence="3" id="KW-0732">Signal</keyword>
<dbReference type="Proteomes" id="UP001316189">
    <property type="component" value="Chromosome"/>
</dbReference>
<evidence type="ECO:0000256" key="2">
    <source>
        <dbReference type="ARBA" id="ARBA00012595"/>
    </source>
</evidence>
<dbReference type="InterPro" id="IPR051417">
    <property type="entry name" value="SDr/BOS_complex"/>
</dbReference>
<evidence type="ECO:0000256" key="5">
    <source>
        <dbReference type="SAM" id="MobiDB-lite"/>
    </source>
</evidence>
<keyword evidence="6" id="KW-1133">Transmembrane helix</keyword>
<dbReference type="Gene3D" id="2.60.40.10">
    <property type="entry name" value="Immunoglobulins"/>
    <property type="match status" value="2"/>
</dbReference>
<reference evidence="7 8" key="1">
    <citation type="submission" date="2022-07" db="EMBL/GenBank/DDBJ databases">
        <title>Novel species in genus cellulomonas.</title>
        <authorList>
            <person name="Ye L."/>
        </authorList>
    </citation>
    <scope>NUCLEOTIDE SEQUENCE [LARGE SCALE GENOMIC DNA]</scope>
    <source>
        <strain evidence="8">zg-Y338</strain>
    </source>
</reference>
<evidence type="ECO:0000256" key="3">
    <source>
        <dbReference type="ARBA" id="ARBA00022729"/>
    </source>
</evidence>
<organism evidence="7 8">
    <name type="scientific">Cellulomonas chengniuliangii</name>
    <dbReference type="NCBI Taxonomy" id="2968084"/>
    <lineage>
        <taxon>Bacteria</taxon>
        <taxon>Bacillati</taxon>
        <taxon>Actinomycetota</taxon>
        <taxon>Actinomycetes</taxon>
        <taxon>Micrococcales</taxon>
        <taxon>Cellulomonadaceae</taxon>
        <taxon>Cellulomonas</taxon>
    </lineage>
</organism>
<gene>
    <name evidence="7" type="ORF">NP064_09010</name>
</gene>
<accession>A0ABY5KU63</accession>
<sequence length="854" mass="86129">MTEPRRAVAYPGQETVLTVTVTNTSDVIAGATVRFLGADASWVTVDTPTLRMFPGATERAEVRVRLPEGVPAGERQMAVQVTALGEGGLTSVEEVTLEVPRAPRVDARLEPATVTAGRRAVFGVVVENTGNTTETSSLVGSDAEGKVRFGFVPDTFVLAPGEQITTELRARGRRPWFGSPAVRPFELRIAEPRGDVATGRRGGRPVPDGADAHAPSVASDAPPPAAIGVLVQRPVFNRGLMSMLGLLVAVSVFAVVIAVALTSVVNRSAADRDLALQVAQARAQGATTGTSSVAGAVRLLSSGEVVAGVAVEAFDAGDPTRALATTATDEAGAFELSTLAAGEYKLRFRGAGFSEVWYPSSPSAEQAQSIDLGVGESATGLVVLLGGVPATLSGLVVGADVAGATVQLELPMEEPDIAGAAPAATSGAIVRSVPVGADGSFRLDDVPSPNVYDIVVSKPGFSTQVQRVDVAAGELRAGIEIRLLEGDGTISGTVVGTQGPIGDATVIATAGDVTVRTVTLTDGDVGSFTLRNLPTPATFTVVVAAEGYSAATLSLDLAAGQALTGVSATLGVDSGRLGGMVSVTPSSLGAGGVGVSVSDGARTWQTVSQSAVSPGAWSVSGLAIPGTYTVTFSRADLASQIVSVSLDAHGSVTSGAQRADRVNAAMRSSTAQLTGTVSQTDDRGVVTGPAPNVTVTLSSGTAQYEVSTASTPAAQRGRYAVDALPPGTYTVTFSRSSTASRSSIVTLAAGQSAVLDATLASPASIRGKVTQAGAGAAGVVVNLYRASDYGTAVGPVASTVTTGAGDYVFPEVEAPQHYLVEVRLSATAAALATSAVTTVQNSQALVVDVALPSP</sequence>
<dbReference type="PANTHER" id="PTHR23303">
    <property type="entry name" value="CARBOXYPEPTIDASE REGULATORY REGION-CONTAINING"/>
    <property type="match status" value="1"/>
</dbReference>
<dbReference type="SUPFAM" id="SSF49478">
    <property type="entry name" value="Cna protein B-type domain"/>
    <property type="match status" value="1"/>
</dbReference>
<keyword evidence="6" id="KW-0812">Transmembrane</keyword>
<keyword evidence="6" id="KW-0472">Membrane</keyword>
<dbReference type="SUPFAM" id="SSF49452">
    <property type="entry name" value="Starch-binding domain-like"/>
    <property type="match status" value="1"/>
</dbReference>
<feature type="transmembrane region" description="Helical" evidence="6">
    <location>
        <begin position="243"/>
        <end position="265"/>
    </location>
</feature>
<dbReference type="EC" id="3.2.1.1" evidence="2"/>
<evidence type="ECO:0000313" key="8">
    <source>
        <dbReference type="Proteomes" id="UP001316189"/>
    </source>
</evidence>